<sequence length="291" mass="33509">MEQQLQEQQTLIARLQEQLAQSRQQPEPTTDTIEEIRKVKLPIFWQKDPVLWFAQVDAQFHTYKIRSDITRFFTVVAALDCNVLQVSDVVANPPSTDKYETIKKKLIAAYSDSQDRQLRKLLNEIELGDHKPSQLLRQMRSLADKRINEDVLKTLWVQRLPQNVQLILSASEGVTLDKMADVADKLVEIYASGSISAVNRAASPRRMDMSESASALLVMQKQIEMLTDMVKTLTTDRGRSQQRYDRSKSRSRTHSGNFRHRPAEEVCYYHASFGEKARKCKPPCNFKPKEN</sequence>
<dbReference type="InterPro" id="IPR055469">
    <property type="entry name" value="DUF7041"/>
</dbReference>
<feature type="domain" description="DUF7041" evidence="2">
    <location>
        <begin position="41"/>
        <end position="123"/>
    </location>
</feature>
<evidence type="ECO:0000256" key="1">
    <source>
        <dbReference type="SAM" id="MobiDB-lite"/>
    </source>
</evidence>
<dbReference type="AlphaFoldDB" id="A0A1Y1MA44"/>
<organism evidence="3">
    <name type="scientific">Photinus pyralis</name>
    <name type="common">Common eastern firefly</name>
    <name type="synonym">Lampyris pyralis</name>
    <dbReference type="NCBI Taxonomy" id="7054"/>
    <lineage>
        <taxon>Eukaryota</taxon>
        <taxon>Metazoa</taxon>
        <taxon>Ecdysozoa</taxon>
        <taxon>Arthropoda</taxon>
        <taxon>Hexapoda</taxon>
        <taxon>Insecta</taxon>
        <taxon>Pterygota</taxon>
        <taxon>Neoptera</taxon>
        <taxon>Endopterygota</taxon>
        <taxon>Coleoptera</taxon>
        <taxon>Polyphaga</taxon>
        <taxon>Elateriformia</taxon>
        <taxon>Elateroidea</taxon>
        <taxon>Lampyridae</taxon>
        <taxon>Lampyrinae</taxon>
        <taxon>Photinus</taxon>
    </lineage>
</organism>
<evidence type="ECO:0000259" key="2">
    <source>
        <dbReference type="Pfam" id="PF23055"/>
    </source>
</evidence>
<proteinExistence type="predicted"/>
<name>A0A1Y1MA44_PHOPY</name>
<dbReference type="PANTHER" id="PTHR33327:SF3">
    <property type="entry name" value="RNA-DIRECTED DNA POLYMERASE"/>
    <property type="match status" value="1"/>
</dbReference>
<feature type="region of interest" description="Disordered" evidence="1">
    <location>
        <begin position="234"/>
        <end position="258"/>
    </location>
</feature>
<feature type="compositionally biased region" description="Basic and acidic residues" evidence="1">
    <location>
        <begin position="234"/>
        <end position="248"/>
    </location>
</feature>
<dbReference type="Pfam" id="PF23055">
    <property type="entry name" value="DUF7041"/>
    <property type="match status" value="1"/>
</dbReference>
<evidence type="ECO:0000313" key="3">
    <source>
        <dbReference type="EMBL" id="JAV82564.1"/>
    </source>
</evidence>
<feature type="compositionally biased region" description="Basic residues" evidence="1">
    <location>
        <begin position="249"/>
        <end position="258"/>
    </location>
</feature>
<accession>A0A1Y1MA44</accession>
<protein>
    <recommendedName>
        <fullName evidence="2">DUF7041 domain-containing protein</fullName>
    </recommendedName>
</protein>
<reference evidence="3" key="1">
    <citation type="journal article" date="2016" name="Sci. Rep.">
        <title>Molecular characterization of firefly nuptial gifts: a multi-omics approach sheds light on postcopulatory sexual selection.</title>
        <authorList>
            <person name="Al-Wathiqui N."/>
            <person name="Fallon T.R."/>
            <person name="South A."/>
            <person name="Weng J.K."/>
            <person name="Lewis S.M."/>
        </authorList>
    </citation>
    <scope>NUCLEOTIDE SEQUENCE</scope>
</reference>
<dbReference type="PANTHER" id="PTHR33327">
    <property type="entry name" value="ENDONUCLEASE"/>
    <property type="match status" value="1"/>
</dbReference>
<dbReference type="EMBL" id="GEZM01036621">
    <property type="protein sequence ID" value="JAV82564.1"/>
    <property type="molecule type" value="Transcribed_RNA"/>
</dbReference>